<dbReference type="InterPro" id="IPR035985">
    <property type="entry name" value="Ubiquitin-activating_enz"/>
</dbReference>
<organism evidence="2 3">
    <name type="scientific">Mucilaginibacter polytrichastri</name>
    <dbReference type="NCBI Taxonomy" id="1302689"/>
    <lineage>
        <taxon>Bacteria</taxon>
        <taxon>Pseudomonadati</taxon>
        <taxon>Bacteroidota</taxon>
        <taxon>Sphingobacteriia</taxon>
        <taxon>Sphingobacteriales</taxon>
        <taxon>Sphingobacteriaceae</taxon>
        <taxon>Mucilaginibacter</taxon>
    </lineage>
</organism>
<dbReference type="GO" id="GO:0008641">
    <property type="term" value="F:ubiquitin-like modifier activating enzyme activity"/>
    <property type="evidence" value="ECO:0007669"/>
    <property type="project" value="InterPro"/>
</dbReference>
<feature type="domain" description="THIF-type NAD/FAD binding fold" evidence="1">
    <location>
        <begin position="29"/>
        <end position="147"/>
    </location>
</feature>
<evidence type="ECO:0000259" key="1">
    <source>
        <dbReference type="Pfam" id="PF00899"/>
    </source>
</evidence>
<dbReference type="NCBIfam" id="TIGR03736">
    <property type="entry name" value="PRTRC_ThiF"/>
    <property type="match status" value="1"/>
</dbReference>
<gene>
    <name evidence="2" type="ORF">RG47T_4206</name>
</gene>
<dbReference type="RefSeq" id="WP_074491271.1">
    <property type="nucleotide sequence ID" value="NZ_FPAM01000009.1"/>
</dbReference>
<dbReference type="InterPro" id="IPR000594">
    <property type="entry name" value="ThiF_NAD_FAD-bd"/>
</dbReference>
<dbReference type="InterPro" id="IPR022500">
    <property type="entry name" value="PRTRC_ThiF"/>
</dbReference>
<dbReference type="OrthoDB" id="5298642at2"/>
<dbReference type="CDD" id="cd01483">
    <property type="entry name" value="E1_enzyme_family"/>
    <property type="match status" value="1"/>
</dbReference>
<evidence type="ECO:0000313" key="2">
    <source>
        <dbReference type="EMBL" id="OKS88728.1"/>
    </source>
</evidence>
<reference evidence="2 3" key="1">
    <citation type="submission" date="2016-11" db="EMBL/GenBank/DDBJ databases">
        <title>Whole Genome Sequencing of Mucilaginibacter polytrichastri RG4-7(T) isolated from the moss sample.</title>
        <authorList>
            <person name="Li Y."/>
        </authorList>
    </citation>
    <scope>NUCLEOTIDE SEQUENCE [LARGE SCALE GENOMIC DNA]</scope>
    <source>
        <strain evidence="2 3">RG4-7</strain>
    </source>
</reference>
<dbReference type="AlphaFoldDB" id="A0A1Q6A3Z6"/>
<name>A0A1Q6A3Z6_9SPHI</name>
<protein>
    <recommendedName>
        <fullName evidence="1">THIF-type NAD/FAD binding fold domain-containing protein</fullName>
    </recommendedName>
</protein>
<dbReference type="EMBL" id="MPPL01000001">
    <property type="protein sequence ID" value="OKS88728.1"/>
    <property type="molecule type" value="Genomic_DNA"/>
</dbReference>
<dbReference type="Proteomes" id="UP000186720">
    <property type="component" value="Unassembled WGS sequence"/>
</dbReference>
<dbReference type="STRING" id="1302689.RG47T_4206"/>
<comment type="caution">
    <text evidence="2">The sequence shown here is derived from an EMBL/GenBank/DDBJ whole genome shotgun (WGS) entry which is preliminary data.</text>
</comment>
<keyword evidence="3" id="KW-1185">Reference proteome</keyword>
<accession>A0A1Q6A3Z6</accession>
<sequence>MKTQKLKAVKSAVHIVEKSLLNPYNPLIVNLIGAGGTGSQFLTALARINHALIALNHPGLMVRVFDDDKVEEANLGRQLFSTAELGLHKAVALVNRINLFFGTNWKAIPEKYNTKILKEEPDLGMAELTISCVDTVSARFEIADLLSKIYASRKHAYHHPLYWMDFGNSRDTGQVVLSTIAEIQQPASKKFEVVSRLPLVTHEFKELLESAEKGDNTPSCSLAEALTHQDLFINSALANLGASLLWQLFREGMLFNRGFFLNLKDFRATPIKVTPNADNTIELPKRKSSNTKSLKAA</sequence>
<evidence type="ECO:0000313" key="3">
    <source>
        <dbReference type="Proteomes" id="UP000186720"/>
    </source>
</evidence>
<dbReference type="Gene3D" id="3.40.50.720">
    <property type="entry name" value="NAD(P)-binding Rossmann-like Domain"/>
    <property type="match status" value="1"/>
</dbReference>
<dbReference type="SUPFAM" id="SSF69572">
    <property type="entry name" value="Activating enzymes of the ubiquitin-like proteins"/>
    <property type="match status" value="1"/>
</dbReference>
<dbReference type="Pfam" id="PF00899">
    <property type="entry name" value="ThiF"/>
    <property type="match status" value="1"/>
</dbReference>
<proteinExistence type="predicted"/>